<evidence type="ECO:0000256" key="3">
    <source>
        <dbReference type="ARBA" id="ARBA00013104"/>
    </source>
</evidence>
<evidence type="ECO:0000256" key="2">
    <source>
        <dbReference type="ARBA" id="ARBA00007330"/>
    </source>
</evidence>
<keyword evidence="7" id="KW-0274">FAD</keyword>
<dbReference type="Proteomes" id="UP000051515">
    <property type="component" value="Unassembled WGS sequence"/>
</dbReference>
<evidence type="ECO:0000259" key="11">
    <source>
        <dbReference type="Pfam" id="PF01266"/>
    </source>
</evidence>
<dbReference type="PROSITE" id="PS00978">
    <property type="entry name" value="FAD_G3PDH_2"/>
    <property type="match status" value="1"/>
</dbReference>
<evidence type="ECO:0000256" key="6">
    <source>
        <dbReference type="ARBA" id="ARBA00022798"/>
    </source>
</evidence>
<proteinExistence type="inferred from homology"/>
<evidence type="ECO:0000256" key="8">
    <source>
        <dbReference type="ARBA" id="ARBA00023002"/>
    </source>
</evidence>
<dbReference type="InterPro" id="IPR006076">
    <property type="entry name" value="FAD-dep_OxRdtase"/>
</dbReference>
<dbReference type="SUPFAM" id="SSF51905">
    <property type="entry name" value="FAD/NAD(P)-binding domain"/>
    <property type="match status" value="1"/>
</dbReference>
<feature type="domain" description="Alpha-glycerophosphate oxidase C-terminal" evidence="12">
    <location>
        <begin position="425"/>
        <end position="550"/>
    </location>
</feature>
<evidence type="ECO:0000256" key="1">
    <source>
        <dbReference type="ARBA" id="ARBA00001974"/>
    </source>
</evidence>
<dbReference type="GO" id="GO:0006071">
    <property type="term" value="P:glycerol metabolic process"/>
    <property type="evidence" value="ECO:0007669"/>
    <property type="project" value="UniProtKB-KW"/>
</dbReference>
<keyword evidence="5" id="KW-0285">Flavoprotein</keyword>
<dbReference type="InterPro" id="IPR036188">
    <property type="entry name" value="FAD/NAD-bd_sf"/>
</dbReference>
<dbReference type="GO" id="GO:0046168">
    <property type="term" value="P:glycerol-3-phosphate catabolic process"/>
    <property type="evidence" value="ECO:0007669"/>
    <property type="project" value="TreeGrafter"/>
</dbReference>
<dbReference type="EC" id="1.1.3.21" evidence="3"/>
<dbReference type="Gene3D" id="3.30.9.10">
    <property type="entry name" value="D-Amino Acid Oxidase, subunit A, domain 2"/>
    <property type="match status" value="1"/>
</dbReference>
<dbReference type="PANTHER" id="PTHR11985">
    <property type="entry name" value="GLYCEROL-3-PHOSPHATE DEHYDROGENASE"/>
    <property type="match status" value="1"/>
</dbReference>
<comment type="caution">
    <text evidence="13">The sequence shown here is derived from an EMBL/GenBank/DDBJ whole genome shotgun (WGS) entry which is preliminary data.</text>
</comment>
<organism evidence="13 14">
    <name type="scientific">Companilactobacillus bobalius DSM 19674</name>
    <dbReference type="NCBI Taxonomy" id="1423788"/>
    <lineage>
        <taxon>Bacteria</taxon>
        <taxon>Bacillati</taxon>
        <taxon>Bacillota</taxon>
        <taxon>Bacilli</taxon>
        <taxon>Lactobacillales</taxon>
        <taxon>Lactobacillaceae</taxon>
        <taxon>Companilactobacillus</taxon>
        <taxon>Companilactobacillus bobalius</taxon>
    </lineage>
</organism>
<dbReference type="Gene3D" id="1.10.8.870">
    <property type="entry name" value="Alpha-glycerophosphate oxidase, cap domain"/>
    <property type="match status" value="1"/>
</dbReference>
<dbReference type="GO" id="GO:0004368">
    <property type="term" value="F:glycerol-3-phosphate dehydrogenase (quinone) activity"/>
    <property type="evidence" value="ECO:0007669"/>
    <property type="project" value="InterPro"/>
</dbReference>
<dbReference type="PANTHER" id="PTHR11985:SF35">
    <property type="entry name" value="ANAEROBIC GLYCEROL-3-PHOSPHATE DEHYDROGENASE SUBUNIT A"/>
    <property type="match status" value="1"/>
</dbReference>
<dbReference type="GO" id="GO:0004369">
    <property type="term" value="F:glycerol-3-phosphate oxidase activity"/>
    <property type="evidence" value="ECO:0007669"/>
    <property type="project" value="UniProtKB-EC"/>
</dbReference>
<evidence type="ECO:0000256" key="5">
    <source>
        <dbReference type="ARBA" id="ARBA00022630"/>
    </source>
</evidence>
<comment type="cofactor">
    <cofactor evidence="1">
        <name>FAD</name>
        <dbReference type="ChEBI" id="CHEBI:57692"/>
    </cofactor>
</comment>
<name>A0A0R1KEG2_9LACO</name>
<keyword evidence="6" id="KW-0319">Glycerol metabolism</keyword>
<evidence type="ECO:0000259" key="12">
    <source>
        <dbReference type="Pfam" id="PF16901"/>
    </source>
</evidence>
<evidence type="ECO:0000256" key="7">
    <source>
        <dbReference type="ARBA" id="ARBA00022827"/>
    </source>
</evidence>
<feature type="domain" description="FAD dependent oxidoreductase" evidence="11">
    <location>
        <begin position="38"/>
        <end position="363"/>
    </location>
</feature>
<dbReference type="STRING" id="1423788.FC78_GL000219"/>
<dbReference type="PRINTS" id="PR01001">
    <property type="entry name" value="FADG3PDH"/>
</dbReference>
<keyword evidence="8" id="KW-0560">Oxidoreductase</keyword>
<protein>
    <recommendedName>
        <fullName evidence="4">Alpha-glycerophosphate oxidase</fullName>
        <ecNumber evidence="3">1.1.3.21</ecNumber>
    </recommendedName>
    <alternativeName>
        <fullName evidence="9">Glycerol-3-phosphate oxidase</fullName>
    </alternativeName>
</protein>
<gene>
    <name evidence="13" type="ORF">FC78_GL000219</name>
</gene>
<dbReference type="EMBL" id="AZDY01000041">
    <property type="protein sequence ID" value="KRK81919.1"/>
    <property type="molecule type" value="Genomic_DNA"/>
</dbReference>
<dbReference type="SUPFAM" id="SSF54373">
    <property type="entry name" value="FAD-linked reductases, C-terminal domain"/>
    <property type="match status" value="1"/>
</dbReference>
<evidence type="ECO:0000256" key="9">
    <source>
        <dbReference type="ARBA" id="ARBA00032349"/>
    </source>
</evidence>
<dbReference type="AlphaFoldDB" id="A0A0R1KEG2"/>
<evidence type="ECO:0000313" key="13">
    <source>
        <dbReference type="EMBL" id="KRK81919.1"/>
    </source>
</evidence>
<reference evidence="13 14" key="1">
    <citation type="journal article" date="2015" name="Genome Announc.">
        <title>Expanding the biotechnology potential of lactobacilli through comparative genomics of 213 strains and associated genera.</title>
        <authorList>
            <person name="Sun Z."/>
            <person name="Harris H.M."/>
            <person name="McCann A."/>
            <person name="Guo C."/>
            <person name="Argimon S."/>
            <person name="Zhang W."/>
            <person name="Yang X."/>
            <person name="Jeffery I.B."/>
            <person name="Cooney J.C."/>
            <person name="Kagawa T.F."/>
            <person name="Liu W."/>
            <person name="Song Y."/>
            <person name="Salvetti E."/>
            <person name="Wrobel A."/>
            <person name="Rasinkangas P."/>
            <person name="Parkhill J."/>
            <person name="Rea M.C."/>
            <person name="O'Sullivan O."/>
            <person name="Ritari J."/>
            <person name="Douillard F.P."/>
            <person name="Paul Ross R."/>
            <person name="Yang R."/>
            <person name="Briner A.E."/>
            <person name="Felis G.E."/>
            <person name="de Vos W.M."/>
            <person name="Barrangou R."/>
            <person name="Klaenhammer T.R."/>
            <person name="Caufield P.W."/>
            <person name="Cui Y."/>
            <person name="Zhang H."/>
            <person name="O'Toole P.W."/>
        </authorList>
    </citation>
    <scope>NUCLEOTIDE SEQUENCE [LARGE SCALE GENOMIC DNA]</scope>
    <source>
        <strain evidence="13 14">DSM 19674</strain>
    </source>
</reference>
<evidence type="ECO:0000313" key="14">
    <source>
        <dbReference type="Proteomes" id="UP000051515"/>
    </source>
</evidence>
<keyword evidence="14" id="KW-1185">Reference proteome</keyword>
<evidence type="ECO:0000256" key="4">
    <source>
        <dbReference type="ARBA" id="ARBA00021658"/>
    </source>
</evidence>
<dbReference type="InterPro" id="IPR031656">
    <property type="entry name" value="DAO_C"/>
</dbReference>
<dbReference type="InterPro" id="IPR038299">
    <property type="entry name" value="DAO_C_sf"/>
</dbReference>
<dbReference type="Pfam" id="PF16901">
    <property type="entry name" value="DAO_C"/>
    <property type="match status" value="1"/>
</dbReference>
<dbReference type="Gene3D" id="3.50.50.60">
    <property type="entry name" value="FAD/NAD(P)-binding domain"/>
    <property type="match status" value="1"/>
</dbReference>
<dbReference type="PATRIC" id="fig|1423788.3.peg.226"/>
<sequence>MIILNSIISIYRLEDNMKEFSNNTRTKNLQDMQANELDLLVIGGGITGSGIALDAQSRHIQTGLVEMRDFASGTSSRSTKLVHGGLRYLKQAAIKEVHEVGSERAIVYNNAPQITTPLKMMLPFYDGGTFGPFTTAIGLDVYDRLAEVKYSERKYMLKPRDTMEREPYLKSENLKGAGVYVEYRTDDARLTLEVLKKANDLGAKIANYVKVTGLLYNDDKRVCGVTYEDQINGEIGEIHAKKVVNACGPWVDEIRQMDDSNKGKHLHLTKGVHLVIDHNKFPISNSIYFDTPFHDNRMMFAIPREGKTYIGTTDTTWTEDPKEPNITATDVTYILAAANQMFDLPQYLTPDDIESGWSGVRPLIQEEGKSPSEISRKDEIFQSDSDLLSIAGGKLTGYRKMAEKIVDRVAQQLSVETNYDFQPAQTKNLTLGGGDVGGEEHWMDFFDKAVHEGITNYNLTRDEAEKLVQRYGSNVDAIYQLLPETKTKARLPRIDWAMLNYGLEHEMVEHPIDYLLRRSSQMLFDIKHMRSIKTPVIECMAKYYDWDDNTKQAMTDEVDTKLALTDLRDIKKKYAQYINK</sequence>
<dbReference type="Pfam" id="PF01266">
    <property type="entry name" value="DAO"/>
    <property type="match status" value="1"/>
</dbReference>
<dbReference type="InterPro" id="IPR000447">
    <property type="entry name" value="G3P_DH_FAD-dep"/>
</dbReference>
<evidence type="ECO:0000256" key="10">
    <source>
        <dbReference type="ARBA" id="ARBA00049503"/>
    </source>
</evidence>
<comment type="similarity">
    <text evidence="2">Belongs to the FAD-dependent glycerol-3-phosphate dehydrogenase family.</text>
</comment>
<comment type="catalytic activity">
    <reaction evidence="10">
        <text>sn-glycerol 3-phosphate + O2 = dihydroxyacetone phosphate + H2O2</text>
        <dbReference type="Rhea" id="RHEA:18369"/>
        <dbReference type="ChEBI" id="CHEBI:15379"/>
        <dbReference type="ChEBI" id="CHEBI:16240"/>
        <dbReference type="ChEBI" id="CHEBI:57597"/>
        <dbReference type="ChEBI" id="CHEBI:57642"/>
        <dbReference type="EC" id="1.1.3.21"/>
    </reaction>
</comment>
<accession>A0A0R1KEG2</accession>